<evidence type="ECO:0000256" key="8">
    <source>
        <dbReference type="PROSITE-ProRule" id="PRU00071"/>
    </source>
</evidence>
<dbReference type="Pfam" id="PF02701">
    <property type="entry name" value="Zn_ribbon_Dof"/>
    <property type="match status" value="1"/>
</dbReference>
<reference evidence="12" key="1">
    <citation type="submission" date="2023-07" db="EMBL/GenBank/DDBJ databases">
        <title>draft genome sequence of fig (Ficus carica).</title>
        <authorList>
            <person name="Takahashi T."/>
            <person name="Nishimura K."/>
        </authorList>
    </citation>
    <scope>NUCLEOTIDE SEQUENCE</scope>
</reference>
<accession>A0AA88A4N2</accession>
<evidence type="ECO:0000256" key="4">
    <source>
        <dbReference type="ARBA" id="ARBA00023015"/>
    </source>
</evidence>
<comment type="caution">
    <text evidence="12">The sequence shown here is derived from an EMBL/GenBank/DDBJ whole genome shotgun (WGS) entry which is preliminary data.</text>
</comment>
<keyword evidence="13" id="KW-1185">Reference proteome</keyword>
<keyword evidence="4 9" id="KW-0805">Transcription regulation</keyword>
<feature type="region of interest" description="Disordered" evidence="10">
    <location>
        <begin position="354"/>
        <end position="377"/>
    </location>
</feature>
<evidence type="ECO:0000313" key="12">
    <source>
        <dbReference type="EMBL" id="GMN34041.1"/>
    </source>
</evidence>
<evidence type="ECO:0000256" key="6">
    <source>
        <dbReference type="ARBA" id="ARBA00023163"/>
    </source>
</evidence>
<dbReference type="InterPro" id="IPR003851">
    <property type="entry name" value="Znf_Dof"/>
</dbReference>
<dbReference type="PANTHER" id="PTHR31992">
    <property type="entry name" value="DOF ZINC FINGER PROTEIN DOF1.4-RELATED"/>
    <property type="match status" value="1"/>
</dbReference>
<evidence type="ECO:0000313" key="13">
    <source>
        <dbReference type="Proteomes" id="UP001187192"/>
    </source>
</evidence>
<dbReference type="PROSITE" id="PS50884">
    <property type="entry name" value="ZF_DOF_2"/>
    <property type="match status" value="1"/>
</dbReference>
<evidence type="ECO:0000259" key="11">
    <source>
        <dbReference type="PROSITE" id="PS50884"/>
    </source>
</evidence>
<keyword evidence="1 9" id="KW-0479">Metal-binding</keyword>
<organism evidence="12 13">
    <name type="scientific">Ficus carica</name>
    <name type="common">Common fig</name>
    <dbReference type="NCBI Taxonomy" id="3494"/>
    <lineage>
        <taxon>Eukaryota</taxon>
        <taxon>Viridiplantae</taxon>
        <taxon>Streptophyta</taxon>
        <taxon>Embryophyta</taxon>
        <taxon>Tracheophyta</taxon>
        <taxon>Spermatophyta</taxon>
        <taxon>Magnoliopsida</taxon>
        <taxon>eudicotyledons</taxon>
        <taxon>Gunneridae</taxon>
        <taxon>Pentapetalae</taxon>
        <taxon>rosids</taxon>
        <taxon>fabids</taxon>
        <taxon>Rosales</taxon>
        <taxon>Moraceae</taxon>
        <taxon>Ficeae</taxon>
        <taxon>Ficus</taxon>
    </lineage>
</organism>
<proteinExistence type="predicted"/>
<comment type="function">
    <text evidence="9">Transcription factor that binds specifically to a 5'-AA[AG]G-3' consensus core sequence.</text>
</comment>
<dbReference type="EMBL" id="BTGU01000004">
    <property type="protein sequence ID" value="GMN34041.1"/>
    <property type="molecule type" value="Genomic_DNA"/>
</dbReference>
<evidence type="ECO:0000256" key="2">
    <source>
        <dbReference type="ARBA" id="ARBA00022771"/>
    </source>
</evidence>
<keyword evidence="3 9" id="KW-0862">Zinc</keyword>
<evidence type="ECO:0000256" key="1">
    <source>
        <dbReference type="ARBA" id="ARBA00022723"/>
    </source>
</evidence>
<dbReference type="GO" id="GO:0005634">
    <property type="term" value="C:nucleus"/>
    <property type="evidence" value="ECO:0007669"/>
    <property type="project" value="UniProtKB-SubCell"/>
</dbReference>
<feature type="domain" description="Dof-type" evidence="11">
    <location>
        <begin position="44"/>
        <end position="98"/>
    </location>
</feature>
<dbReference type="GO" id="GO:0003700">
    <property type="term" value="F:DNA-binding transcription factor activity"/>
    <property type="evidence" value="ECO:0007669"/>
    <property type="project" value="UniProtKB-UniRule"/>
</dbReference>
<keyword evidence="7 8" id="KW-0539">Nucleus</keyword>
<feature type="region of interest" description="Disordered" evidence="10">
    <location>
        <begin position="1"/>
        <end position="44"/>
    </location>
</feature>
<comment type="subcellular location">
    <subcellularLocation>
        <location evidence="8 9">Nucleus</location>
    </subcellularLocation>
</comment>
<keyword evidence="2 8" id="KW-0863">Zinc-finger</keyword>
<dbReference type="InterPro" id="IPR045174">
    <property type="entry name" value="Dof"/>
</dbReference>
<evidence type="ECO:0000256" key="7">
    <source>
        <dbReference type="ARBA" id="ARBA00023242"/>
    </source>
</evidence>
<keyword evidence="5 8" id="KW-0238">DNA-binding</keyword>
<dbReference type="Proteomes" id="UP001187192">
    <property type="component" value="Unassembled WGS sequence"/>
</dbReference>
<evidence type="ECO:0000256" key="9">
    <source>
        <dbReference type="RuleBase" id="RU369094"/>
    </source>
</evidence>
<dbReference type="PANTHER" id="PTHR31992:SF313">
    <property type="entry name" value="DOF ZINC FINGER PROTEIN DOF5.7"/>
    <property type="match status" value="1"/>
</dbReference>
<keyword evidence="6 9" id="KW-0804">Transcription</keyword>
<dbReference type="GO" id="GO:0008270">
    <property type="term" value="F:zinc ion binding"/>
    <property type="evidence" value="ECO:0007669"/>
    <property type="project" value="UniProtKB-KW"/>
</dbReference>
<evidence type="ECO:0000256" key="3">
    <source>
        <dbReference type="ARBA" id="ARBA00022833"/>
    </source>
</evidence>
<evidence type="ECO:0000256" key="10">
    <source>
        <dbReference type="SAM" id="MobiDB-lite"/>
    </source>
</evidence>
<dbReference type="PROSITE" id="PS01361">
    <property type="entry name" value="ZF_DOF_1"/>
    <property type="match status" value="1"/>
</dbReference>
<feature type="region of interest" description="Disordered" evidence="10">
    <location>
        <begin position="104"/>
        <end position="124"/>
    </location>
</feature>
<name>A0AA88A4N2_FICCA</name>
<dbReference type="AlphaFoldDB" id="A0AA88A4N2"/>
<gene>
    <name evidence="12" type="ORF">TIFTF001_004477</name>
</gene>
<dbReference type="GO" id="GO:0003677">
    <property type="term" value="F:DNA binding"/>
    <property type="evidence" value="ECO:0007669"/>
    <property type="project" value="UniProtKB-UniRule"/>
</dbReference>
<sequence length="404" mass="43085">MSTADNTAVAATASSKSAGGGKEESQGSAGNRKTASSRPPELALKCPRCDSPNTKFCYYNNYSLTQPRHFCKTCRRYWTKGGALRNVPVGGGCRKNKKVKSSSRLISGAGGAADSKDSSSSSSDHHFGPVGLNLKFFHGISPAMDFQLGGFNSFPSGRLQNPASTTGNVLYNPLSSSAFGDNSLPSNNSNNSTANLMMGSFDYPLSLGSGSNINAVSSTGNVHSNLASSIESLSSINQDLHWKLQQQRLAMLFGADNSQKDTQMSTSGGAGIINSSILNPLATTAVTTTNQKFSHHVQQQQQHETVPILFQNLEISKADHDHSQQVQARKEVTRSGDQTASNMEWFFGPNSYGQQAQHHHVTAAAQTPTDSGSNGNENLTPWNSNIGVQAWSTAHDLHQFSALP</sequence>
<evidence type="ECO:0000256" key="5">
    <source>
        <dbReference type="ARBA" id="ARBA00023125"/>
    </source>
</evidence>
<protein>
    <recommendedName>
        <fullName evidence="9">Dof zinc finger protein</fullName>
    </recommendedName>
</protein>